<dbReference type="GO" id="GO:0010215">
    <property type="term" value="P:cellulose microfibril organization"/>
    <property type="evidence" value="ECO:0007669"/>
    <property type="project" value="InterPro"/>
</dbReference>
<evidence type="ECO:0000259" key="10">
    <source>
        <dbReference type="Pfam" id="PF25079"/>
    </source>
</evidence>
<dbReference type="Pfam" id="PF04833">
    <property type="entry name" value="COBRA"/>
    <property type="match status" value="1"/>
</dbReference>
<evidence type="ECO:0000256" key="8">
    <source>
        <dbReference type="ARBA" id="ARBA00023288"/>
    </source>
</evidence>
<feature type="domain" description="COBRA C-terminal" evidence="10">
    <location>
        <begin position="429"/>
        <end position="651"/>
    </location>
</feature>
<name>A0AA88D9Z9_FICCA</name>
<reference evidence="11" key="1">
    <citation type="submission" date="2023-07" db="EMBL/GenBank/DDBJ databases">
        <title>draft genome sequence of fig (Ficus carica).</title>
        <authorList>
            <person name="Takahashi T."/>
            <person name="Nishimura K."/>
        </authorList>
    </citation>
    <scope>NUCLEOTIDE SEQUENCE</scope>
</reference>
<dbReference type="Proteomes" id="UP001187192">
    <property type="component" value="Unassembled WGS sequence"/>
</dbReference>
<evidence type="ECO:0000313" key="11">
    <source>
        <dbReference type="EMBL" id="GMN51503.1"/>
    </source>
</evidence>
<keyword evidence="6" id="KW-0472">Membrane</keyword>
<evidence type="ECO:0000256" key="5">
    <source>
        <dbReference type="ARBA" id="ARBA00022729"/>
    </source>
</evidence>
<dbReference type="PANTHER" id="PTHR31052:SF2">
    <property type="entry name" value="COBRA-LIKE PROTEIN 10"/>
    <property type="match status" value="1"/>
</dbReference>
<evidence type="ECO:0000256" key="9">
    <source>
        <dbReference type="SAM" id="SignalP"/>
    </source>
</evidence>
<evidence type="ECO:0000256" key="1">
    <source>
        <dbReference type="ARBA" id="ARBA00004609"/>
    </source>
</evidence>
<protein>
    <recommendedName>
        <fullName evidence="10">COBRA C-terminal domain-containing protein</fullName>
    </recommendedName>
</protein>
<keyword evidence="5 9" id="KW-0732">Signal</keyword>
<evidence type="ECO:0000256" key="4">
    <source>
        <dbReference type="ARBA" id="ARBA00022622"/>
    </source>
</evidence>
<keyword evidence="7" id="KW-0325">Glycoprotein</keyword>
<evidence type="ECO:0000256" key="2">
    <source>
        <dbReference type="ARBA" id="ARBA00005507"/>
    </source>
</evidence>
<dbReference type="GO" id="GO:0005886">
    <property type="term" value="C:plasma membrane"/>
    <property type="evidence" value="ECO:0007669"/>
    <property type="project" value="UniProtKB-SubCell"/>
</dbReference>
<dbReference type="InterPro" id="IPR056900">
    <property type="entry name" value="COB_C"/>
</dbReference>
<keyword evidence="8" id="KW-0449">Lipoprotein</keyword>
<accession>A0AA88D9Z9</accession>
<keyword evidence="12" id="KW-1185">Reference proteome</keyword>
<proteinExistence type="inferred from homology"/>
<evidence type="ECO:0000256" key="3">
    <source>
        <dbReference type="ARBA" id="ARBA00022475"/>
    </source>
</evidence>
<evidence type="ECO:0000256" key="6">
    <source>
        <dbReference type="ARBA" id="ARBA00023136"/>
    </source>
</evidence>
<dbReference type="Pfam" id="PF25079">
    <property type="entry name" value="COB_C"/>
    <property type="match status" value="1"/>
</dbReference>
<organism evidence="11 12">
    <name type="scientific">Ficus carica</name>
    <name type="common">Common fig</name>
    <dbReference type="NCBI Taxonomy" id="3494"/>
    <lineage>
        <taxon>Eukaryota</taxon>
        <taxon>Viridiplantae</taxon>
        <taxon>Streptophyta</taxon>
        <taxon>Embryophyta</taxon>
        <taxon>Tracheophyta</taxon>
        <taxon>Spermatophyta</taxon>
        <taxon>Magnoliopsida</taxon>
        <taxon>eudicotyledons</taxon>
        <taxon>Gunneridae</taxon>
        <taxon>Pentapetalae</taxon>
        <taxon>rosids</taxon>
        <taxon>fabids</taxon>
        <taxon>Rosales</taxon>
        <taxon>Moraceae</taxon>
        <taxon>Ficeae</taxon>
        <taxon>Ficus</taxon>
    </lineage>
</organism>
<dbReference type="AlphaFoldDB" id="A0AA88D9Z9"/>
<feature type="signal peptide" evidence="9">
    <location>
        <begin position="1"/>
        <end position="28"/>
    </location>
</feature>
<comment type="caution">
    <text evidence="11">The sequence shown here is derived from an EMBL/GenBank/DDBJ whole genome shotgun (WGS) entry which is preliminary data.</text>
</comment>
<dbReference type="GO" id="GO:0098552">
    <property type="term" value="C:side of membrane"/>
    <property type="evidence" value="ECO:0007669"/>
    <property type="project" value="UniProtKB-KW"/>
</dbReference>
<comment type="subcellular location">
    <subcellularLocation>
        <location evidence="1">Cell membrane</location>
        <topology evidence="1">Lipid-anchor</topology>
        <topology evidence="1">GPI-anchor</topology>
    </subcellularLocation>
</comment>
<sequence length="697" mass="77624">MRKPLPYHRLIVISVLLIIWARAKICYGQDYDDGNNDVRVTKAAPPPEVQDCNGIFLSYTFISRAKELPHVKNVSEQSWAFKAEAAVLNAGTEELKDWKMFVGFQHDEILVSVDGAAVLDGGDFPVAAGNGTYFTGFPLTDLKTAIETAADYDQIQATVDITGTMFGLKPKAVPMPKTIRLENDGYKCPAPRRHGTSVMYVCCKSDPKYKAMKNKTTKFLPRQKGDLAFSYDIIQAFSGNYLAQVTIDNNNPLGRLDHWNITWEWVRGEFIYAMRGAYTHLRDSSACIYGPAGTYYKDLDFSQVMNCQKKPTISDLPADRAQDEKVGKLPFCCRNGTLLPPLMDPSKAKSVFQLQVYKSPPDVNNRTAFYPPQKWQVDGILNPNYKCGSPIRVDPTEFPDPSGLQSVTTAIASWQVVCNITRPKTRQSRCCVSFSAYYNDSVVPCNTCACGCSADTTESATSTSTSTSPSTLTCDPEAQPLLLPPEALLVPFANRTEKAKAWARLKHNTLPKKLPCPDNCGVSINWHINTDYKSGWTARITLFNWLNISLDDWFTAVQLKKAYLGYENVYSFNGTKLEDNNNTIFMQGLSGLNYLVGMTNGTHPKTDPRVPGKQQSVISFTKKRTPGIDVRRGDGFPTKVFFNGEECEIPASNDGPYLERVYHLRARLGGKKVGSLFFGVIGAKIEHLTYFGVKFVF</sequence>
<dbReference type="EMBL" id="BTGU01000038">
    <property type="protein sequence ID" value="GMN51503.1"/>
    <property type="molecule type" value="Genomic_DNA"/>
</dbReference>
<dbReference type="InterPro" id="IPR006918">
    <property type="entry name" value="COBRA_pln"/>
</dbReference>
<evidence type="ECO:0000313" key="12">
    <source>
        <dbReference type="Proteomes" id="UP001187192"/>
    </source>
</evidence>
<keyword evidence="3" id="KW-1003">Cell membrane</keyword>
<keyword evidence="4" id="KW-0336">GPI-anchor</keyword>
<comment type="similarity">
    <text evidence="2">Belongs to the COBRA family.</text>
</comment>
<dbReference type="PANTHER" id="PTHR31052">
    <property type="entry name" value="COBRA-LIKE PROTEIN 7"/>
    <property type="match status" value="1"/>
</dbReference>
<gene>
    <name evidence="11" type="ORF">TIFTF001_020655</name>
</gene>
<evidence type="ECO:0000256" key="7">
    <source>
        <dbReference type="ARBA" id="ARBA00023180"/>
    </source>
</evidence>
<feature type="chain" id="PRO_5041740230" description="COBRA C-terminal domain-containing protein" evidence="9">
    <location>
        <begin position="29"/>
        <end position="697"/>
    </location>
</feature>